<dbReference type="GO" id="GO:0004869">
    <property type="term" value="F:cysteine-type endopeptidase inhibitor activity"/>
    <property type="evidence" value="ECO:0007669"/>
    <property type="project" value="UniProtKB-KW"/>
</dbReference>
<dbReference type="PANTHER" id="PTHR43236">
    <property type="entry name" value="ANTITOXIN HIGA1"/>
    <property type="match status" value="1"/>
</dbReference>
<keyword evidence="2" id="KW-0789">Thiol protease inhibitor</keyword>
<dbReference type="RefSeq" id="WP_087274656.1">
    <property type="nucleotide sequence ID" value="NZ_JBJGBV010000044.1"/>
</dbReference>
<dbReference type="AlphaFoldDB" id="A0A1Y3NZN6"/>
<protein>
    <recommendedName>
        <fullName evidence="3">IrrE N-terminal-like domain-containing protein</fullName>
    </recommendedName>
</protein>
<proteinExistence type="predicted"/>
<dbReference type="Pfam" id="PF06114">
    <property type="entry name" value="Peptidase_M78"/>
    <property type="match status" value="1"/>
</dbReference>
<keyword evidence="1" id="KW-0646">Protease inhibitor</keyword>
<sequence length="339" mass="37333">MAVRDIAIATAKVAAEVFASSRAMERIEQDGYTRIDPFRIAADQGVSVLLRPMEKLLGAFVREDCPGILVNSARSAGLIHMTCAHELGHYFMGHQSTVDETIDYGGQAAVMEQEAETFGYHLLVPRPLLGIICKRKGWNKASLSNPHVLYQMSLRLGVSYAAAAWSLVRHKILTYDAVQELLKVQPASIKQSLLQGQLPDATKDVWLFDETDQSSVLEPRPEDHLVVRLKSHASAGYLWKADSVEQVAEQGFTLAPLVTARPVDPRTIVFGADSTLDYLLSAKRTNVEQAHPVTLSEVRPWMGKQAGDASFNSRTHFEPIAEGLSRESKRALIEEVAGS</sequence>
<evidence type="ECO:0000313" key="4">
    <source>
        <dbReference type="EMBL" id="OUM70763.1"/>
    </source>
</evidence>
<reference evidence="4 5" key="1">
    <citation type="journal article" date="2017" name="Syst. Appl. Microbiol.">
        <title>Pseudomonas caspiana sp. nov., a citrus pathogen in the Pseudomonas syringae phylogenetic group.</title>
        <authorList>
            <person name="Busquets A."/>
            <person name="Gomila M."/>
            <person name="Beiki F."/>
            <person name="Mulet M."/>
            <person name="Rahimian H."/>
            <person name="Garcia-Valdes E."/>
            <person name="Lalucat J."/>
        </authorList>
    </citation>
    <scope>NUCLEOTIDE SEQUENCE [LARGE SCALE GENOMIC DNA]</scope>
    <source>
        <strain evidence="4 5">FBF102</strain>
    </source>
</reference>
<feature type="domain" description="IrrE N-terminal-like" evidence="3">
    <location>
        <begin position="42"/>
        <end position="163"/>
    </location>
</feature>
<comment type="caution">
    <text evidence="4">The sequence shown here is derived from an EMBL/GenBank/DDBJ whole genome shotgun (WGS) entry which is preliminary data.</text>
</comment>
<evidence type="ECO:0000256" key="1">
    <source>
        <dbReference type="ARBA" id="ARBA00022690"/>
    </source>
</evidence>
<dbReference type="InterPro" id="IPR052345">
    <property type="entry name" value="Rad_response_metalloprotease"/>
</dbReference>
<evidence type="ECO:0000259" key="3">
    <source>
        <dbReference type="Pfam" id="PF06114"/>
    </source>
</evidence>
<dbReference type="InterPro" id="IPR010359">
    <property type="entry name" value="IrrE_HExxH"/>
</dbReference>
<dbReference type="Proteomes" id="UP000195440">
    <property type="component" value="Unassembled WGS sequence"/>
</dbReference>
<dbReference type="Gene3D" id="1.10.10.2910">
    <property type="match status" value="1"/>
</dbReference>
<dbReference type="OrthoDB" id="9796786at2"/>
<name>A0A1Y3NZN6_9PSED</name>
<evidence type="ECO:0000313" key="5">
    <source>
        <dbReference type="Proteomes" id="UP000195440"/>
    </source>
</evidence>
<keyword evidence="5" id="KW-1185">Reference proteome</keyword>
<dbReference type="PANTHER" id="PTHR43236:SF1">
    <property type="entry name" value="BLL7220 PROTEIN"/>
    <property type="match status" value="1"/>
</dbReference>
<gene>
    <name evidence="4" type="ORF">AUC60_26810</name>
</gene>
<dbReference type="EMBL" id="LOHF01000045">
    <property type="protein sequence ID" value="OUM70763.1"/>
    <property type="molecule type" value="Genomic_DNA"/>
</dbReference>
<accession>A0A1Y3NZN6</accession>
<evidence type="ECO:0000256" key="2">
    <source>
        <dbReference type="ARBA" id="ARBA00022704"/>
    </source>
</evidence>
<dbReference type="InterPro" id="IPR036331">
    <property type="entry name" value="Chagasin-like_sf"/>
</dbReference>
<dbReference type="Gene3D" id="2.60.40.2020">
    <property type="match status" value="1"/>
</dbReference>
<organism evidence="4 5">
    <name type="scientific">Pseudomonas caspiana</name>
    <dbReference type="NCBI Taxonomy" id="1451454"/>
    <lineage>
        <taxon>Bacteria</taxon>
        <taxon>Pseudomonadati</taxon>
        <taxon>Pseudomonadota</taxon>
        <taxon>Gammaproteobacteria</taxon>
        <taxon>Pseudomonadales</taxon>
        <taxon>Pseudomonadaceae</taxon>
        <taxon>Pseudomonas</taxon>
    </lineage>
</organism>